<comment type="caution">
    <text evidence="1">The sequence shown here is derived from an EMBL/GenBank/DDBJ whole genome shotgun (WGS) entry which is preliminary data.</text>
</comment>
<evidence type="ECO:0000313" key="2">
    <source>
        <dbReference type="Proteomes" id="UP001172109"/>
    </source>
</evidence>
<organism evidence="1 2">
    <name type="scientific">Burkholderia contaminans</name>
    <dbReference type="NCBI Taxonomy" id="488447"/>
    <lineage>
        <taxon>Bacteria</taxon>
        <taxon>Pseudomonadati</taxon>
        <taxon>Pseudomonadota</taxon>
        <taxon>Betaproteobacteria</taxon>
        <taxon>Burkholderiales</taxon>
        <taxon>Burkholderiaceae</taxon>
        <taxon>Burkholderia</taxon>
        <taxon>Burkholderia cepacia complex</taxon>
    </lineage>
</organism>
<evidence type="ECO:0000313" key="1">
    <source>
        <dbReference type="EMBL" id="MDN7569947.1"/>
    </source>
</evidence>
<name>A0AAP4R9F9_9BURK</name>
<proteinExistence type="predicted"/>
<accession>A0AAP4R9F9</accession>
<dbReference type="EMBL" id="JAUJQS010000043">
    <property type="protein sequence ID" value="MDN7569947.1"/>
    <property type="molecule type" value="Genomic_DNA"/>
</dbReference>
<dbReference type="AlphaFoldDB" id="A0AAP4R9F9"/>
<dbReference type="Proteomes" id="UP001172109">
    <property type="component" value="Unassembled WGS sequence"/>
</dbReference>
<reference evidence="1" key="1">
    <citation type="submission" date="2023-07" db="EMBL/GenBank/DDBJ databases">
        <title>A collection of bacterial strains from the Burkholderia cepacia Research Laboratory and Repository.</title>
        <authorList>
            <person name="Lipuma J."/>
            <person name="Spilker T."/>
            <person name="Caverly L."/>
        </authorList>
    </citation>
    <scope>NUCLEOTIDE SEQUENCE</scope>
    <source>
        <strain evidence="1">AU44979</strain>
    </source>
</reference>
<dbReference type="RefSeq" id="WP_137962533.1">
    <property type="nucleotide sequence ID" value="NZ_JAUJQS010000043.1"/>
</dbReference>
<sequence>MDVTTIALRLFQSQAQILKAINGSAIYGHERLMGLLGTGVKVADWLEHDAGGMLALDHAAAVRRSLRQSIEMTSKNLEWIRETLRANGRWTLPDDDFMRRLMTDFDSVSTFPSPGANPDMEVLFRLFWAQALTIEKLDHLARALRSDAHGERKHLVLTAFQTAECIEGNCRRALEGARLGDQKRSWAASIDALRNVYAREVPTLREGPGATPSDTDLILMLADCVREPTGTSA</sequence>
<gene>
    <name evidence="1" type="ORF">QZM56_36160</name>
</gene>
<protein>
    <submittedName>
        <fullName evidence="1">Uncharacterized protein</fullName>
    </submittedName>
</protein>